<evidence type="ECO:0000313" key="2">
    <source>
        <dbReference type="Proteomes" id="UP000230750"/>
    </source>
</evidence>
<dbReference type="OrthoDB" id="10531928at2759"/>
<proteinExistence type="predicted"/>
<evidence type="ECO:0000313" key="1">
    <source>
        <dbReference type="EMBL" id="PIK58287.1"/>
    </source>
</evidence>
<dbReference type="SUPFAM" id="SSF50156">
    <property type="entry name" value="PDZ domain-like"/>
    <property type="match status" value="1"/>
</dbReference>
<dbReference type="EMBL" id="MRZV01000117">
    <property type="protein sequence ID" value="PIK58287.1"/>
    <property type="molecule type" value="Genomic_DNA"/>
</dbReference>
<sequence>MALLRRSALSLTHPKLHYTSVDLSAFLVQRETRNGRGKHLFIEHISPGGILHDGGIRHSDRLISVNKLPVEQFSFDLILESIRSLSVIAFAVERKVNDKVVPIVVILEIGFKSDGNPYLEFVGFYWNSDYADIEPFIPLEVPSLRTYTYSGKGEGERENVRFVVTEGTEQLWLEVDGDDIEFTESNGSLTSFRMYKYNPTRSPKNSQFVILVPTDRPCFCLAAKKDNDLVLWPFDETVYTGDERIPDNARFLELVPQDGNEYKIESTVNNGWYITNDDMKAVMTTTGSLFKIESGA</sequence>
<name>A0A2G8LDI9_STIJA</name>
<dbReference type="Proteomes" id="UP000230750">
    <property type="component" value="Unassembled WGS sequence"/>
</dbReference>
<evidence type="ECO:0008006" key="3">
    <source>
        <dbReference type="Google" id="ProtNLM"/>
    </source>
</evidence>
<organism evidence="1 2">
    <name type="scientific">Stichopus japonicus</name>
    <name type="common">Sea cucumber</name>
    <dbReference type="NCBI Taxonomy" id="307972"/>
    <lineage>
        <taxon>Eukaryota</taxon>
        <taxon>Metazoa</taxon>
        <taxon>Echinodermata</taxon>
        <taxon>Eleutherozoa</taxon>
        <taxon>Echinozoa</taxon>
        <taxon>Holothuroidea</taxon>
        <taxon>Aspidochirotacea</taxon>
        <taxon>Aspidochirotida</taxon>
        <taxon>Stichopodidae</taxon>
        <taxon>Apostichopus</taxon>
    </lineage>
</organism>
<dbReference type="InterPro" id="IPR036034">
    <property type="entry name" value="PDZ_sf"/>
</dbReference>
<comment type="caution">
    <text evidence="1">The sequence shown here is derived from an EMBL/GenBank/DDBJ whole genome shotgun (WGS) entry which is preliminary data.</text>
</comment>
<protein>
    <recommendedName>
        <fullName evidence="3">PDZ domain-containing protein</fullName>
    </recommendedName>
</protein>
<gene>
    <name evidence="1" type="ORF">BSL78_04793</name>
</gene>
<keyword evidence="2" id="KW-1185">Reference proteome</keyword>
<accession>A0A2G8LDI9</accession>
<dbReference type="AlphaFoldDB" id="A0A2G8LDI9"/>
<dbReference type="Gene3D" id="2.30.42.10">
    <property type="match status" value="1"/>
</dbReference>
<reference evidence="1 2" key="1">
    <citation type="journal article" date="2017" name="PLoS Biol.">
        <title>The sea cucumber genome provides insights into morphological evolution and visceral regeneration.</title>
        <authorList>
            <person name="Zhang X."/>
            <person name="Sun L."/>
            <person name="Yuan J."/>
            <person name="Sun Y."/>
            <person name="Gao Y."/>
            <person name="Zhang L."/>
            <person name="Li S."/>
            <person name="Dai H."/>
            <person name="Hamel J.F."/>
            <person name="Liu C."/>
            <person name="Yu Y."/>
            <person name="Liu S."/>
            <person name="Lin W."/>
            <person name="Guo K."/>
            <person name="Jin S."/>
            <person name="Xu P."/>
            <person name="Storey K.B."/>
            <person name="Huan P."/>
            <person name="Zhang T."/>
            <person name="Zhou Y."/>
            <person name="Zhang J."/>
            <person name="Lin C."/>
            <person name="Li X."/>
            <person name="Xing L."/>
            <person name="Huo D."/>
            <person name="Sun M."/>
            <person name="Wang L."/>
            <person name="Mercier A."/>
            <person name="Li F."/>
            <person name="Yang H."/>
            <person name="Xiang J."/>
        </authorList>
    </citation>
    <scope>NUCLEOTIDE SEQUENCE [LARGE SCALE GENOMIC DNA]</scope>
    <source>
        <strain evidence="1">Shaxun</strain>
        <tissue evidence="1">Muscle</tissue>
    </source>
</reference>